<name>A0A137ZJC5_9ACTN</name>
<feature type="transmembrane region" description="Helical" evidence="5">
    <location>
        <begin position="366"/>
        <end position="386"/>
    </location>
</feature>
<comment type="subcellular location">
    <subcellularLocation>
        <location evidence="1">Membrane</location>
        <topology evidence="1">Multi-pass membrane protein</topology>
    </subcellularLocation>
</comment>
<feature type="transmembrane region" description="Helical" evidence="5">
    <location>
        <begin position="124"/>
        <end position="143"/>
    </location>
</feature>
<dbReference type="Pfam" id="PF04932">
    <property type="entry name" value="Wzy_C"/>
    <property type="match status" value="1"/>
</dbReference>
<evidence type="ECO:0000256" key="4">
    <source>
        <dbReference type="ARBA" id="ARBA00023136"/>
    </source>
</evidence>
<organism evidence="7 8">
    <name type="scientific">Tsukamurella pseudospumae</name>
    <dbReference type="NCBI Taxonomy" id="239498"/>
    <lineage>
        <taxon>Bacteria</taxon>
        <taxon>Bacillati</taxon>
        <taxon>Actinomycetota</taxon>
        <taxon>Actinomycetes</taxon>
        <taxon>Mycobacteriales</taxon>
        <taxon>Tsukamurellaceae</taxon>
        <taxon>Tsukamurella</taxon>
    </lineage>
</organism>
<feature type="transmembrane region" description="Helical" evidence="5">
    <location>
        <begin position="398"/>
        <end position="418"/>
    </location>
</feature>
<feature type="transmembrane region" description="Helical" evidence="5">
    <location>
        <begin position="424"/>
        <end position="442"/>
    </location>
</feature>
<feature type="transmembrane region" description="Helical" evidence="5">
    <location>
        <begin position="240"/>
        <end position="256"/>
    </location>
</feature>
<evidence type="ECO:0000313" key="8">
    <source>
        <dbReference type="Proteomes" id="UP000070409"/>
    </source>
</evidence>
<keyword evidence="2 5" id="KW-0812">Transmembrane</keyword>
<evidence type="ECO:0000256" key="2">
    <source>
        <dbReference type="ARBA" id="ARBA00022692"/>
    </source>
</evidence>
<dbReference type="RefSeq" id="WP_082789319.1">
    <property type="nucleotide sequence ID" value="NZ_LSRE01000013.1"/>
</dbReference>
<feature type="domain" description="O-antigen ligase-related" evidence="6">
    <location>
        <begin position="251"/>
        <end position="375"/>
    </location>
</feature>
<dbReference type="PANTHER" id="PTHR37422:SF13">
    <property type="entry name" value="LIPOPOLYSACCHARIDE BIOSYNTHESIS PROTEIN PA4999-RELATED"/>
    <property type="match status" value="1"/>
</dbReference>
<gene>
    <name evidence="7" type="ORF">AXK61_19870</name>
</gene>
<feature type="transmembrane region" description="Helical" evidence="5">
    <location>
        <begin position="212"/>
        <end position="233"/>
    </location>
</feature>
<feature type="transmembrane region" description="Helical" evidence="5">
    <location>
        <begin position="56"/>
        <end position="77"/>
    </location>
</feature>
<keyword evidence="8" id="KW-1185">Reference proteome</keyword>
<reference evidence="7 8" key="1">
    <citation type="submission" date="2016-02" db="EMBL/GenBank/DDBJ databases">
        <authorList>
            <person name="Teng J.L."/>
            <person name="Tang Y."/>
            <person name="Huang Y."/>
            <person name="Guo F."/>
            <person name="Wei W."/>
            <person name="Chen J.H."/>
            <person name="Wong S.Y."/>
            <person name="Lau S.K."/>
            <person name="Woo P.C."/>
        </authorList>
    </citation>
    <scope>NUCLEOTIDE SEQUENCE [LARGE SCALE GENOMIC DNA]</scope>
    <source>
        <strain evidence="7 8">JCM 13375</strain>
    </source>
</reference>
<evidence type="ECO:0000313" key="7">
    <source>
        <dbReference type="EMBL" id="KXO98285.1"/>
    </source>
</evidence>
<dbReference type="InterPro" id="IPR007016">
    <property type="entry name" value="O-antigen_ligase-rel_domated"/>
</dbReference>
<feature type="transmembrane region" description="Helical" evidence="5">
    <location>
        <begin position="150"/>
        <end position="171"/>
    </location>
</feature>
<evidence type="ECO:0000256" key="5">
    <source>
        <dbReference type="SAM" id="Phobius"/>
    </source>
</evidence>
<dbReference type="InterPro" id="IPR051533">
    <property type="entry name" value="WaaL-like"/>
</dbReference>
<feature type="transmembrane region" description="Helical" evidence="5">
    <location>
        <begin position="262"/>
        <end position="279"/>
    </location>
</feature>
<evidence type="ECO:0000256" key="1">
    <source>
        <dbReference type="ARBA" id="ARBA00004141"/>
    </source>
</evidence>
<feature type="transmembrane region" description="Helical" evidence="5">
    <location>
        <begin position="89"/>
        <end position="112"/>
    </location>
</feature>
<keyword evidence="4 5" id="KW-0472">Membrane</keyword>
<accession>A0A137ZJC5</accession>
<evidence type="ECO:0000259" key="6">
    <source>
        <dbReference type="Pfam" id="PF04932"/>
    </source>
</evidence>
<keyword evidence="3 5" id="KW-1133">Transmembrane helix</keyword>
<protein>
    <recommendedName>
        <fullName evidence="6">O-antigen ligase-related domain-containing protein</fullName>
    </recommendedName>
</protein>
<proteinExistence type="predicted"/>
<evidence type="ECO:0000256" key="3">
    <source>
        <dbReference type="ARBA" id="ARBA00022989"/>
    </source>
</evidence>
<dbReference type="EMBL" id="LSRE01000013">
    <property type="protein sequence ID" value="KXO98285.1"/>
    <property type="molecule type" value="Genomic_DNA"/>
</dbReference>
<dbReference type="Proteomes" id="UP000070409">
    <property type="component" value="Unassembled WGS sequence"/>
</dbReference>
<feature type="transmembrane region" description="Helical" evidence="5">
    <location>
        <begin position="286"/>
        <end position="308"/>
    </location>
</feature>
<feature type="transmembrane region" description="Helical" evidence="5">
    <location>
        <begin position="32"/>
        <end position="50"/>
    </location>
</feature>
<comment type="caution">
    <text evidence="7">The sequence shown here is derived from an EMBL/GenBank/DDBJ whole genome shotgun (WGS) entry which is preliminary data.</text>
</comment>
<sequence length="457" mass="47697">MSRLRESLPAVDPVEVGSTVTRRIAQTIGPPGAVFVAAGGFALLSMRQSILVPATYGLTLAQTLFAIGAVVWGAAAFTGYAPMVRDRSIVAAVLAYAFASFVSYGGAMARGVPSGITVDAMDRYVMVDMLLVGMVLLILAVVRSEHPLRVVLGGLVLGGTVSALFALVYAATGLDLAPNFRIPVITKASDFVLIKNFTRAGLNRPQGSAGHALELCAVLTVLVPLGVALILSARRRGAKVWPWALCTAIIVAADLASLSRSAIVGGAAAVAVMCWRWPVRRLLVIVTSAVGLFLVGTVFQIKVILALIETFAGSGNDSSLQSRAVGQAFVAENVWKRLWFGQGVGAYPTLKQPVLDNQYLSRLMEAGIFGLVTFIAALALALYLAIRASARASGATAELASGISGAVAALIVICLILDTSGFMQIWYLTWILAALAGAAYRLSGEPPPQESGEVPAG</sequence>
<dbReference type="PANTHER" id="PTHR37422">
    <property type="entry name" value="TEICHURONIC ACID BIOSYNTHESIS PROTEIN TUAE"/>
    <property type="match status" value="1"/>
</dbReference>